<reference evidence="1 2" key="1">
    <citation type="journal article" date="2007" name="Proc. Natl. Acad. Sci. U.S.A.">
        <title>Characterization of a marine gammaproteobacterium capable of aerobic anoxygenic photosynthesis.</title>
        <authorList>
            <person name="Fuchs B.M."/>
            <person name="Spring S."/>
            <person name="Teeling H."/>
            <person name="Quast C."/>
            <person name="Wulf J."/>
            <person name="Schattenhofer M."/>
            <person name="Yan S."/>
            <person name="Ferriera S."/>
            <person name="Johnson J."/>
            <person name="Glockner F.O."/>
            <person name="Amann R."/>
        </authorList>
    </citation>
    <scope>NUCLEOTIDE SEQUENCE [LARGE SCALE GENOMIC DNA]</scope>
    <source>
        <strain evidence="1">KT71</strain>
    </source>
</reference>
<protein>
    <submittedName>
        <fullName evidence="1">Adenylate kinase</fullName>
    </submittedName>
</protein>
<dbReference type="InterPro" id="IPR027417">
    <property type="entry name" value="P-loop_NTPase"/>
</dbReference>
<proteinExistence type="predicted"/>
<sequence>MTNAVIFGNSGSGKSTLAKRMARDKGLGHLDLDTLAWEPTTPPQRKPLEVSEAAILAFTGEHENWVIEGCYADLIALTFPLADQLIFLDLPVEDCIAHAKSRPWEPHKYPSKEAQDANLDMLLDWIRDYPQRNDSCSRQAHVSLFEAFTGEKQRITSPTD</sequence>
<dbReference type="STRING" id="314285.KT71_02782"/>
<evidence type="ECO:0000313" key="1">
    <source>
        <dbReference type="EMBL" id="EAQ98137.1"/>
    </source>
</evidence>
<keyword evidence="1" id="KW-0418">Kinase</keyword>
<dbReference type="HOGENOM" id="CLU_092618_2_0_6"/>
<dbReference type="InterPro" id="IPR052922">
    <property type="entry name" value="Cytidylate_Kinase-2"/>
</dbReference>
<dbReference type="PANTHER" id="PTHR37816">
    <property type="entry name" value="YALI0E33011P"/>
    <property type="match status" value="1"/>
</dbReference>
<evidence type="ECO:0000313" key="2">
    <source>
        <dbReference type="Proteomes" id="UP000019205"/>
    </source>
</evidence>
<dbReference type="Proteomes" id="UP000019205">
    <property type="component" value="Chromosome"/>
</dbReference>
<comment type="caution">
    <text evidence="1">The sequence shown here is derived from an EMBL/GenBank/DDBJ whole genome shotgun (WGS) entry which is preliminary data.</text>
</comment>
<dbReference type="Gene3D" id="3.40.50.300">
    <property type="entry name" value="P-loop containing nucleotide triphosphate hydrolases"/>
    <property type="match status" value="1"/>
</dbReference>
<gene>
    <name evidence="1" type="ORF">KT71_02782</name>
</gene>
<reference evidence="1 2" key="2">
    <citation type="journal article" date="2009" name="PLoS ONE">
        <title>The photosynthetic apparatus and its regulation in the aerobic gammaproteobacterium Congregibacter litoralis gen. nov., sp. nov.</title>
        <authorList>
            <person name="Spring S."/>
            <person name="Lunsdorf H."/>
            <person name="Fuchs B.M."/>
            <person name="Tindall B.J."/>
        </authorList>
    </citation>
    <scope>NUCLEOTIDE SEQUENCE [LARGE SCALE GENOMIC DNA]</scope>
    <source>
        <strain evidence="1">KT71</strain>
    </source>
</reference>
<dbReference type="AlphaFoldDB" id="A4A768"/>
<dbReference type="GO" id="GO:0016301">
    <property type="term" value="F:kinase activity"/>
    <property type="evidence" value="ECO:0007669"/>
    <property type="project" value="UniProtKB-KW"/>
</dbReference>
<keyword evidence="1" id="KW-0808">Transferase</keyword>
<dbReference type="SUPFAM" id="SSF52540">
    <property type="entry name" value="P-loop containing nucleoside triphosphate hydrolases"/>
    <property type="match status" value="1"/>
</dbReference>
<organism evidence="1 2">
    <name type="scientific">Congregibacter litoralis KT71</name>
    <dbReference type="NCBI Taxonomy" id="314285"/>
    <lineage>
        <taxon>Bacteria</taxon>
        <taxon>Pseudomonadati</taxon>
        <taxon>Pseudomonadota</taxon>
        <taxon>Gammaproteobacteria</taxon>
        <taxon>Cellvibrionales</taxon>
        <taxon>Halieaceae</taxon>
        <taxon>Congregibacter</taxon>
    </lineage>
</organism>
<dbReference type="PANTHER" id="PTHR37816:SF1">
    <property type="entry name" value="TOXIN"/>
    <property type="match status" value="1"/>
</dbReference>
<dbReference type="EMBL" id="AAOA02000002">
    <property type="protein sequence ID" value="EAQ98137.1"/>
    <property type="molecule type" value="Genomic_DNA"/>
</dbReference>
<accession>A4A768</accession>
<name>A4A768_9GAMM</name>
<dbReference type="RefSeq" id="WP_008292958.1">
    <property type="nucleotide sequence ID" value="NZ_CM002299.1"/>
</dbReference>
<keyword evidence="2" id="KW-1185">Reference proteome</keyword>
<dbReference type="eggNOG" id="COG0563">
    <property type="taxonomic scope" value="Bacteria"/>
</dbReference>
<dbReference type="OrthoDB" id="5296079at2"/>